<name>A0A4Y7TPR7_COPMI</name>
<dbReference type="Pfam" id="PF21639">
    <property type="entry name" value="ORC5_lid"/>
    <property type="match status" value="1"/>
</dbReference>
<keyword evidence="8" id="KW-1185">Reference proteome</keyword>
<dbReference type="AlphaFoldDB" id="A0A4Y7TPR7"/>
<dbReference type="PANTHER" id="PTHR12705:SF0">
    <property type="entry name" value="ORIGIN RECOGNITION COMPLEX SUBUNIT 5"/>
    <property type="match status" value="1"/>
</dbReference>
<proteinExistence type="predicted"/>
<comment type="subcellular location">
    <subcellularLocation>
        <location evidence="1">Nucleus</location>
    </subcellularLocation>
</comment>
<dbReference type="Proteomes" id="UP000298030">
    <property type="component" value="Unassembled WGS sequence"/>
</dbReference>
<dbReference type="OrthoDB" id="365981at2759"/>
<dbReference type="STRING" id="71717.A0A4Y7TPR7"/>
<sequence>MTLSQRPTSCADVPGYEDVVPELDTLVSNYPPPFIYIHDSGAFKVTTNVVKGMLTQLASEPSPGPSSTSSGETKICVGFADAICSFSQRLLFESLIHSLVDHDPAWEDGCADWDGSAEGSGSSGLGFRWNENVDSFVQGVRAAHGYLSGKYCADATTRKGKNAKGKGKDFQYEGVRLVLLVQRAERLRETMAEVLVPLARLQELTRLDLSVVFLSEVSWDNVKPPLGAAPDPYFIDIPPLTKENTVTLVTSQYPSLTRQDPKLYHSSLQGLYSHFVGIVCDVCYPYTHDPEELQYIASARWPGFIKPIQEQRANRTNSTTDNTEETDIEPPSEDVRVRLIRLFTPSLSHALESLYPRHTNASDWAAANEPQADLLSLPPMEASMHLGTANATAKGKPGAPSNNTSLLSHLPRLSKFILVASFLASTNPAKSDLRTFGRGLDEKKKRRRRAQATLKPKGGITKVPQRLLGPSPFPLDRLVAILGSLLEENDADSRLPAPEFTIPGEHTEMEISRVSIYSAVQELTSSRLMHRTTKPEVIDGPPTFKCAISYEVALALSKELKVSLPDLLWEQLS</sequence>
<evidence type="ECO:0000313" key="8">
    <source>
        <dbReference type="Proteomes" id="UP000298030"/>
    </source>
</evidence>
<evidence type="ECO:0000256" key="2">
    <source>
        <dbReference type="ARBA" id="ARBA00022705"/>
    </source>
</evidence>
<feature type="region of interest" description="Disordered" evidence="4">
    <location>
        <begin position="309"/>
        <end position="330"/>
    </location>
</feature>
<dbReference type="InterPro" id="IPR047088">
    <property type="entry name" value="ORC5_C"/>
</dbReference>
<dbReference type="GO" id="GO:0003688">
    <property type="term" value="F:DNA replication origin binding"/>
    <property type="evidence" value="ECO:0007669"/>
    <property type="project" value="TreeGrafter"/>
</dbReference>
<dbReference type="GO" id="GO:0006270">
    <property type="term" value="P:DNA replication initiation"/>
    <property type="evidence" value="ECO:0007669"/>
    <property type="project" value="TreeGrafter"/>
</dbReference>
<evidence type="ECO:0000313" key="7">
    <source>
        <dbReference type="EMBL" id="TEB35961.1"/>
    </source>
</evidence>
<feature type="domain" description="Origin recognition complex subunit 5 C-terminal" evidence="5">
    <location>
        <begin position="410"/>
        <end position="566"/>
    </location>
</feature>
<evidence type="ECO:0000259" key="5">
    <source>
        <dbReference type="Pfam" id="PF14630"/>
    </source>
</evidence>
<evidence type="ECO:0000256" key="3">
    <source>
        <dbReference type="ARBA" id="ARBA00023242"/>
    </source>
</evidence>
<dbReference type="GO" id="GO:0005664">
    <property type="term" value="C:nuclear origin of replication recognition complex"/>
    <property type="evidence" value="ECO:0007669"/>
    <property type="project" value="TreeGrafter"/>
</dbReference>
<evidence type="ECO:0008006" key="9">
    <source>
        <dbReference type="Google" id="ProtNLM"/>
    </source>
</evidence>
<dbReference type="EMBL" id="QPFP01000006">
    <property type="protein sequence ID" value="TEB35961.1"/>
    <property type="molecule type" value="Genomic_DNA"/>
</dbReference>
<dbReference type="InterPro" id="IPR048866">
    <property type="entry name" value="ORC5_lid"/>
</dbReference>
<gene>
    <name evidence="7" type="ORF">FA13DRAFT_1727518</name>
</gene>
<accession>A0A4Y7TPR7</accession>
<organism evidence="7 8">
    <name type="scientific">Coprinellus micaceus</name>
    <name type="common">Glistening ink-cap mushroom</name>
    <name type="synonym">Coprinus micaceus</name>
    <dbReference type="NCBI Taxonomy" id="71717"/>
    <lineage>
        <taxon>Eukaryota</taxon>
        <taxon>Fungi</taxon>
        <taxon>Dikarya</taxon>
        <taxon>Basidiomycota</taxon>
        <taxon>Agaricomycotina</taxon>
        <taxon>Agaricomycetes</taxon>
        <taxon>Agaricomycetidae</taxon>
        <taxon>Agaricales</taxon>
        <taxon>Agaricineae</taxon>
        <taxon>Psathyrellaceae</taxon>
        <taxon>Coprinellus</taxon>
    </lineage>
</organism>
<comment type="caution">
    <text evidence="7">The sequence shown here is derived from an EMBL/GenBank/DDBJ whole genome shotgun (WGS) entry which is preliminary data.</text>
</comment>
<protein>
    <recommendedName>
        <fullName evidence="9">Origin recognition complex subunit 5</fullName>
    </recommendedName>
</protein>
<keyword evidence="2" id="KW-0235">DNA replication</keyword>
<reference evidence="7 8" key="1">
    <citation type="journal article" date="2019" name="Nat. Ecol. Evol.">
        <title>Megaphylogeny resolves global patterns of mushroom evolution.</title>
        <authorList>
            <person name="Varga T."/>
            <person name="Krizsan K."/>
            <person name="Foldi C."/>
            <person name="Dima B."/>
            <person name="Sanchez-Garcia M."/>
            <person name="Sanchez-Ramirez S."/>
            <person name="Szollosi G.J."/>
            <person name="Szarkandi J.G."/>
            <person name="Papp V."/>
            <person name="Albert L."/>
            <person name="Andreopoulos W."/>
            <person name="Angelini C."/>
            <person name="Antonin V."/>
            <person name="Barry K.W."/>
            <person name="Bougher N.L."/>
            <person name="Buchanan P."/>
            <person name="Buyck B."/>
            <person name="Bense V."/>
            <person name="Catcheside P."/>
            <person name="Chovatia M."/>
            <person name="Cooper J."/>
            <person name="Damon W."/>
            <person name="Desjardin D."/>
            <person name="Finy P."/>
            <person name="Geml J."/>
            <person name="Haridas S."/>
            <person name="Hughes K."/>
            <person name="Justo A."/>
            <person name="Karasinski D."/>
            <person name="Kautmanova I."/>
            <person name="Kiss B."/>
            <person name="Kocsube S."/>
            <person name="Kotiranta H."/>
            <person name="LaButti K.M."/>
            <person name="Lechner B.E."/>
            <person name="Liimatainen K."/>
            <person name="Lipzen A."/>
            <person name="Lukacs Z."/>
            <person name="Mihaltcheva S."/>
            <person name="Morgado L.N."/>
            <person name="Niskanen T."/>
            <person name="Noordeloos M.E."/>
            <person name="Ohm R.A."/>
            <person name="Ortiz-Santana B."/>
            <person name="Ovrebo C."/>
            <person name="Racz N."/>
            <person name="Riley R."/>
            <person name="Savchenko A."/>
            <person name="Shiryaev A."/>
            <person name="Soop K."/>
            <person name="Spirin V."/>
            <person name="Szebenyi C."/>
            <person name="Tomsovsky M."/>
            <person name="Tulloss R.E."/>
            <person name="Uehling J."/>
            <person name="Grigoriev I.V."/>
            <person name="Vagvolgyi C."/>
            <person name="Papp T."/>
            <person name="Martin F.M."/>
            <person name="Miettinen O."/>
            <person name="Hibbett D.S."/>
            <person name="Nagy L.G."/>
        </authorList>
    </citation>
    <scope>NUCLEOTIDE SEQUENCE [LARGE SCALE GENOMIC DNA]</scope>
    <source>
        <strain evidence="7 8">FP101781</strain>
    </source>
</reference>
<dbReference type="Pfam" id="PF14630">
    <property type="entry name" value="ORC5_C"/>
    <property type="match status" value="1"/>
</dbReference>
<keyword evidence="3" id="KW-0539">Nucleus</keyword>
<dbReference type="InterPro" id="IPR020796">
    <property type="entry name" value="ORC5"/>
</dbReference>
<evidence type="ECO:0000256" key="1">
    <source>
        <dbReference type="ARBA" id="ARBA00004123"/>
    </source>
</evidence>
<dbReference type="PANTHER" id="PTHR12705">
    <property type="entry name" value="ORIGIN RECOGNITION COMPLEX SUBUNIT 5"/>
    <property type="match status" value="1"/>
</dbReference>
<feature type="domain" description="ORC5 lid" evidence="6">
    <location>
        <begin position="272"/>
        <end position="315"/>
    </location>
</feature>
<evidence type="ECO:0000259" key="6">
    <source>
        <dbReference type="Pfam" id="PF21639"/>
    </source>
</evidence>
<evidence type="ECO:0000256" key="4">
    <source>
        <dbReference type="SAM" id="MobiDB-lite"/>
    </source>
</evidence>